<organism evidence="1 2">
    <name type="scientific">Trichothecium roseum</name>
    <dbReference type="NCBI Taxonomy" id="47278"/>
    <lineage>
        <taxon>Eukaryota</taxon>
        <taxon>Fungi</taxon>
        <taxon>Dikarya</taxon>
        <taxon>Ascomycota</taxon>
        <taxon>Pezizomycotina</taxon>
        <taxon>Sordariomycetes</taxon>
        <taxon>Hypocreomycetidae</taxon>
        <taxon>Hypocreales</taxon>
        <taxon>Hypocreales incertae sedis</taxon>
        <taxon>Trichothecium</taxon>
    </lineage>
</organism>
<dbReference type="Proteomes" id="UP001163324">
    <property type="component" value="Chromosome 3"/>
</dbReference>
<accession>A0ACC0V833</accession>
<dbReference type="EMBL" id="CM047942">
    <property type="protein sequence ID" value="KAI9901937.1"/>
    <property type="molecule type" value="Genomic_DNA"/>
</dbReference>
<protein>
    <submittedName>
        <fullName evidence="1">Uncharacterized protein</fullName>
    </submittedName>
</protein>
<gene>
    <name evidence="1" type="ORF">N3K66_003754</name>
</gene>
<reference evidence="1" key="1">
    <citation type="submission" date="2022-10" db="EMBL/GenBank/DDBJ databases">
        <title>Complete Genome of Trichothecium roseum strain YXFP-22015, a Plant Pathogen Isolated from Citrus.</title>
        <authorList>
            <person name="Wang Y."/>
            <person name="Zhu L."/>
        </authorList>
    </citation>
    <scope>NUCLEOTIDE SEQUENCE</scope>
    <source>
        <strain evidence="1">YXFP-22015</strain>
    </source>
</reference>
<evidence type="ECO:0000313" key="2">
    <source>
        <dbReference type="Proteomes" id="UP001163324"/>
    </source>
</evidence>
<keyword evidence="2" id="KW-1185">Reference proteome</keyword>
<evidence type="ECO:0000313" key="1">
    <source>
        <dbReference type="EMBL" id="KAI9901937.1"/>
    </source>
</evidence>
<comment type="caution">
    <text evidence="1">The sequence shown here is derived from an EMBL/GenBank/DDBJ whole genome shotgun (WGS) entry which is preliminary data.</text>
</comment>
<sequence length="236" mass="25398">MFGQHSEGWNPVTGRDSTGQRPSYTPYGMFVPAQGQAYIPDSGPAPGYFFTGTGVFTTGQPGVNTYCLQPCPAAAAAATPGVTVTPGAATDGDTHPGEDNQMPAAHMTNSTGGRGCEPGYNYFFPHETTKVHVFHSETAPWQLPPQTQLPYRAAHVPCDATVGSLLRGFGCDNPNPRRNRVYELVSCGNGRWYKGVCVDGKNKDMLDKTMRDMGWDATRTGNPGEKPVVCLWFCKG</sequence>
<name>A0ACC0V833_9HYPO</name>
<proteinExistence type="predicted"/>